<protein>
    <recommendedName>
        <fullName evidence="4">Phage holin family protein</fullName>
    </recommendedName>
</protein>
<dbReference type="AlphaFoldDB" id="A0A2K1Q264"/>
<evidence type="ECO:0008006" key="4">
    <source>
        <dbReference type="Google" id="ProtNLM"/>
    </source>
</evidence>
<evidence type="ECO:0000313" key="2">
    <source>
        <dbReference type="EMBL" id="PNS09124.1"/>
    </source>
</evidence>
<proteinExistence type="predicted"/>
<dbReference type="EMBL" id="NPZB01000001">
    <property type="protein sequence ID" value="PNS09124.1"/>
    <property type="molecule type" value="Genomic_DNA"/>
</dbReference>
<accession>A0A2K1Q264</accession>
<sequence length="152" mass="15796">MTEASGTERDPETPAHRDLLDAIHEVGAAGRSGVAAAKQAGESLRALVAADIALARSAFGRAAAFTAVAIVFGATAWLLLSAALVAVLVAWLHWSWPLALLVAAIANLVVTALAAWRVTVYFEHTRMQATRRQLARVGIGDGDGDQSDGASP</sequence>
<feature type="transmembrane region" description="Helical" evidence="1">
    <location>
        <begin position="98"/>
        <end position="122"/>
    </location>
</feature>
<keyword evidence="1" id="KW-1133">Transmembrane helix</keyword>
<keyword evidence="1" id="KW-0472">Membrane</keyword>
<evidence type="ECO:0000256" key="1">
    <source>
        <dbReference type="SAM" id="Phobius"/>
    </source>
</evidence>
<evidence type="ECO:0000313" key="3">
    <source>
        <dbReference type="Proteomes" id="UP000236220"/>
    </source>
</evidence>
<dbReference type="Proteomes" id="UP000236220">
    <property type="component" value="Unassembled WGS sequence"/>
</dbReference>
<keyword evidence="1" id="KW-0812">Transmembrane</keyword>
<name>A0A2K1Q264_9GAMM</name>
<dbReference type="RefSeq" id="WP_205756852.1">
    <property type="nucleotide sequence ID" value="NZ_NPZB01000001.1"/>
</dbReference>
<comment type="caution">
    <text evidence="2">The sequence shown here is derived from an EMBL/GenBank/DDBJ whole genome shotgun (WGS) entry which is preliminary data.</text>
</comment>
<reference evidence="2 3" key="1">
    <citation type="submission" date="2017-08" db="EMBL/GenBank/DDBJ databases">
        <title>Lysobacter sylvestris genome.</title>
        <authorList>
            <person name="Zhang D.-C."/>
            <person name="Albuquerque L."/>
            <person name="Franca L."/>
            <person name="Froufe H.J.C."/>
            <person name="Barroso C."/>
            <person name="Egas C."/>
            <person name="Da Costa M."/>
            <person name="Margesin R."/>
        </authorList>
    </citation>
    <scope>NUCLEOTIDE SEQUENCE [LARGE SCALE GENOMIC DNA]</scope>
    <source>
        <strain evidence="2 3">AM20-91</strain>
    </source>
</reference>
<keyword evidence="3" id="KW-1185">Reference proteome</keyword>
<gene>
    <name evidence="2" type="ORF">Lysil_0753</name>
</gene>
<organism evidence="2 3">
    <name type="scientific">Solilutibacter silvestris</name>
    <dbReference type="NCBI Taxonomy" id="1645665"/>
    <lineage>
        <taxon>Bacteria</taxon>
        <taxon>Pseudomonadati</taxon>
        <taxon>Pseudomonadota</taxon>
        <taxon>Gammaproteobacteria</taxon>
        <taxon>Lysobacterales</taxon>
        <taxon>Lysobacteraceae</taxon>
        <taxon>Solilutibacter</taxon>
    </lineage>
</organism>
<feature type="transmembrane region" description="Helical" evidence="1">
    <location>
        <begin position="62"/>
        <end position="92"/>
    </location>
</feature>